<dbReference type="Pfam" id="PF09709">
    <property type="entry name" value="Cas_Csd1"/>
    <property type="match status" value="1"/>
</dbReference>
<feature type="compositionally biased region" description="Basic and acidic residues" evidence="1">
    <location>
        <begin position="689"/>
        <end position="698"/>
    </location>
</feature>
<evidence type="ECO:0000313" key="3">
    <source>
        <dbReference type="Proteomes" id="UP000494216"/>
    </source>
</evidence>
<dbReference type="EMBL" id="CADCXN010000061">
    <property type="protein sequence ID" value="CAA9891019.1"/>
    <property type="molecule type" value="Genomic_DNA"/>
</dbReference>
<dbReference type="Proteomes" id="UP000494216">
    <property type="component" value="Unassembled WGS sequence"/>
</dbReference>
<evidence type="ECO:0000256" key="1">
    <source>
        <dbReference type="SAM" id="MobiDB-lite"/>
    </source>
</evidence>
<gene>
    <name evidence="2" type="primary">csd</name>
    <name evidence="2" type="ORF">METHB2_320006</name>
</gene>
<proteinExistence type="predicted"/>
<keyword evidence="3" id="KW-1185">Reference proteome</keyword>
<sequence length="698" mass="80623">MSWMEKLYLTYEEAMLQKQELLPIAHVSEKVHIKIVLDGTGRFKRADIMDKGARINVPATEKSKMGRTGSKPPPHPLSEKLRYVAKDYSALGGKKASFYNEYSALLKSWCDSKYKHPRAEAIYEYISKGNVVRDLMDKHILPIKDGLLPVLKNADEKTLHPTFKSLADAKTKLIDFGDALICWSVELNMDDLEPDVWEDKTLQDKWIDFVSDQDGIEGLCYVTGELTTLANKHPAKVHPSKKNAKLISSNDWQGFTFLGRFTDEEDSAKKIGLQSFSIGSATTQKAHAALAWLIEKRGFKNDDQVFISWAISGKKIPDSLNNAWTFDDEDDFEEIEENKSPEPINLIDHSRDLGESYALKLRNRIAGYQAKLEPNEQIIIMGLDSTSDGRISIIYYREFFNDEFLERLEKWHSEFSWYQYSELKKHDELKKSTKPKFGWIPCSPIPKDIALIAYGRLDDNGNLTFGDKKKKLNIKKKVVESLIPCIFEDQQISINLVQACFRNVIKRSFNNNPLSQNSESKQKQIAWYKSLGIACALYRGYCQRHPEINYQRYAMALEKNRNTRDYLFGRLLAIAERIEEAVLRDEDKNRITKAMLYMPRFSERPCETWQIIFKELQPYLQRLKTGSEWRPGFLTNRLSELDEIFALFVNDDFTRPGALSCEFLLGYHCQRHFSKNESETTNTQTNSGKNHEQLKPQN</sequence>
<dbReference type="NCBIfam" id="TIGR01863">
    <property type="entry name" value="cas_Csd1"/>
    <property type="match status" value="1"/>
</dbReference>
<organism evidence="2 3">
    <name type="scientific">Candidatus Methylobacter favarea</name>
    <dbReference type="NCBI Taxonomy" id="2707345"/>
    <lineage>
        <taxon>Bacteria</taxon>
        <taxon>Pseudomonadati</taxon>
        <taxon>Pseudomonadota</taxon>
        <taxon>Gammaproteobacteria</taxon>
        <taxon>Methylococcales</taxon>
        <taxon>Methylococcaceae</taxon>
        <taxon>Methylobacter</taxon>
    </lineage>
</organism>
<comment type="caution">
    <text evidence="2">The sequence shown here is derived from an EMBL/GenBank/DDBJ whole genome shotgun (WGS) entry which is preliminary data.</text>
</comment>
<dbReference type="RefSeq" id="WP_174625918.1">
    <property type="nucleotide sequence ID" value="NZ_CADCXN010000061.1"/>
</dbReference>
<dbReference type="AlphaFoldDB" id="A0A8S0WAT1"/>
<dbReference type="InterPro" id="IPR010144">
    <property type="entry name" value="CRISPR-assoc_prot_Csd1-typ"/>
</dbReference>
<reference evidence="2 3" key="1">
    <citation type="submission" date="2020-02" db="EMBL/GenBank/DDBJ databases">
        <authorList>
            <person name="Hogendoorn C."/>
        </authorList>
    </citation>
    <scope>NUCLEOTIDE SEQUENCE [LARGE SCALE GENOMIC DNA]</scope>
    <source>
        <strain evidence="2">METHB21</strain>
    </source>
</reference>
<name>A0A8S0WAT1_9GAMM</name>
<feature type="region of interest" description="Disordered" evidence="1">
    <location>
        <begin position="676"/>
        <end position="698"/>
    </location>
</feature>
<evidence type="ECO:0000313" key="2">
    <source>
        <dbReference type="EMBL" id="CAA9891019.1"/>
    </source>
</evidence>
<protein>
    <submittedName>
        <fullName evidence="2">CRISPR-associated protein, Csd1 family</fullName>
    </submittedName>
</protein>
<accession>A0A8S0WAT1</accession>